<gene>
    <name evidence="4" type="ORF">DSM00_1163</name>
</gene>
<evidence type="ECO:0000313" key="4">
    <source>
        <dbReference type="EMBL" id="RXG23548.1"/>
    </source>
</evidence>
<feature type="transmembrane region" description="Helical" evidence="2">
    <location>
        <begin position="7"/>
        <end position="30"/>
    </location>
</feature>
<feature type="domain" description="Endonuclease/exonuclease/phosphatase" evidence="3">
    <location>
        <begin position="109"/>
        <end position="314"/>
    </location>
</feature>
<keyword evidence="5" id="KW-1185">Reference proteome</keyword>
<feature type="compositionally biased region" description="Basic and acidic residues" evidence="1">
    <location>
        <begin position="339"/>
        <end position="361"/>
    </location>
</feature>
<sequence length="361" mass="41409">MRFKNILHIFGAIAILLTLIPLIAADFWWIRIFDFPHTQLTILTATAILAYLLKFDIKWLKDYVFMSAMLACFIYQLSKIYPYTPIASYEVLDSVELDTSKNISVLVSNVLQDNKEKNDLLEEVSRTNPDVLLLLEADSKWKTTVDPVLAKNYPYYKGVALNNTYGMLLYSKLPLIKPEVHYLIDDSIPSIDSKLVLKSKDTIQIFAIHPTPPMPQHNPMSTDRDAEMMKTAFKSRDSKLPVLVIGDFNDVAWSETTRLFKAVSELLDLRIGRGLFNTFSAKSEIMRWPLDHIFVSEHFRVLNVERGQDVNSDHFPSYAKLNLEVNGASEQMPNPPSEDQLKRALDIIQKEAKQKDTRKTH</sequence>
<dbReference type="GO" id="GO:0004527">
    <property type="term" value="F:exonuclease activity"/>
    <property type="evidence" value="ECO:0007669"/>
    <property type="project" value="UniProtKB-KW"/>
</dbReference>
<evidence type="ECO:0000259" key="3">
    <source>
        <dbReference type="Pfam" id="PF03372"/>
    </source>
</evidence>
<organism evidence="4 5">
    <name type="scientific">Leeuwenhoekiella aequorea</name>
    <dbReference type="NCBI Taxonomy" id="283736"/>
    <lineage>
        <taxon>Bacteria</taxon>
        <taxon>Pseudomonadati</taxon>
        <taxon>Bacteroidota</taxon>
        <taxon>Flavobacteriia</taxon>
        <taxon>Flavobacteriales</taxon>
        <taxon>Flavobacteriaceae</taxon>
        <taxon>Leeuwenhoekiella</taxon>
    </lineage>
</organism>
<dbReference type="Gene3D" id="3.60.10.10">
    <property type="entry name" value="Endonuclease/exonuclease/phosphatase"/>
    <property type="match status" value="1"/>
</dbReference>
<accession>A0A4Q0PAR4</accession>
<keyword evidence="2" id="KW-0472">Membrane</keyword>
<proteinExistence type="predicted"/>
<comment type="caution">
    <text evidence="4">The sequence shown here is derived from an EMBL/GenBank/DDBJ whole genome shotgun (WGS) entry which is preliminary data.</text>
</comment>
<reference evidence="4 5" key="1">
    <citation type="submission" date="2018-07" db="EMBL/GenBank/DDBJ databases">
        <title>Leeuwenhoekiella genomics.</title>
        <authorList>
            <person name="Tahon G."/>
            <person name="Willems A."/>
        </authorList>
    </citation>
    <scope>NUCLEOTIDE SEQUENCE [LARGE SCALE GENOMIC DNA]</scope>
    <source>
        <strain evidence="4 5">LMG 22550</strain>
    </source>
</reference>
<dbReference type="InterPro" id="IPR005135">
    <property type="entry name" value="Endo/exonuclease/phosphatase"/>
</dbReference>
<dbReference type="RefSeq" id="WP_128757068.1">
    <property type="nucleotide sequence ID" value="NZ_QOVM01000002.1"/>
</dbReference>
<dbReference type="Pfam" id="PF03372">
    <property type="entry name" value="Exo_endo_phos"/>
    <property type="match status" value="1"/>
</dbReference>
<keyword evidence="2" id="KW-0812">Transmembrane</keyword>
<dbReference type="InterPro" id="IPR036691">
    <property type="entry name" value="Endo/exonu/phosph_ase_sf"/>
</dbReference>
<dbReference type="GO" id="GO:0004519">
    <property type="term" value="F:endonuclease activity"/>
    <property type="evidence" value="ECO:0007669"/>
    <property type="project" value="UniProtKB-KW"/>
</dbReference>
<keyword evidence="4" id="KW-0540">Nuclease</keyword>
<keyword evidence="4" id="KW-0269">Exonuclease</keyword>
<protein>
    <submittedName>
        <fullName evidence="4">Endonuclease/exonuclease/phosphatase (EEP) superfamily protein YafD</fullName>
    </submittedName>
</protein>
<feature type="region of interest" description="Disordered" evidence="1">
    <location>
        <begin position="328"/>
        <end position="361"/>
    </location>
</feature>
<dbReference type="AlphaFoldDB" id="A0A4Q0PAR4"/>
<dbReference type="SUPFAM" id="SSF56219">
    <property type="entry name" value="DNase I-like"/>
    <property type="match status" value="1"/>
</dbReference>
<dbReference type="Proteomes" id="UP000289238">
    <property type="component" value="Unassembled WGS sequence"/>
</dbReference>
<evidence type="ECO:0000313" key="5">
    <source>
        <dbReference type="Proteomes" id="UP000289238"/>
    </source>
</evidence>
<name>A0A4Q0PAR4_9FLAO</name>
<dbReference type="EMBL" id="QOVM01000002">
    <property type="protein sequence ID" value="RXG23548.1"/>
    <property type="molecule type" value="Genomic_DNA"/>
</dbReference>
<evidence type="ECO:0000256" key="1">
    <source>
        <dbReference type="SAM" id="MobiDB-lite"/>
    </source>
</evidence>
<keyword evidence="2" id="KW-1133">Transmembrane helix</keyword>
<dbReference type="OrthoDB" id="9796594at2"/>
<keyword evidence="4" id="KW-0378">Hydrolase</keyword>
<evidence type="ECO:0000256" key="2">
    <source>
        <dbReference type="SAM" id="Phobius"/>
    </source>
</evidence>
<keyword evidence="4" id="KW-0255">Endonuclease</keyword>